<keyword evidence="2" id="KW-0677">Repeat</keyword>
<dbReference type="EMBL" id="CP119948">
    <property type="protein sequence ID" value="WFD00825.1"/>
    <property type="molecule type" value="Genomic_DNA"/>
</dbReference>
<dbReference type="InterPro" id="IPR001680">
    <property type="entry name" value="WD40_rpt"/>
</dbReference>
<dbReference type="Pfam" id="PF23410">
    <property type="entry name" value="Beta-prop_VPS8"/>
    <property type="match status" value="1"/>
</dbReference>
<dbReference type="Pfam" id="PF00400">
    <property type="entry name" value="WD40"/>
    <property type="match status" value="4"/>
</dbReference>
<dbReference type="InterPro" id="IPR011990">
    <property type="entry name" value="TPR-like_helical_dom_sf"/>
</dbReference>
<proteinExistence type="predicted"/>
<feature type="repeat" description="WD" evidence="3">
    <location>
        <begin position="185"/>
        <end position="226"/>
    </location>
</feature>
<dbReference type="Gene3D" id="1.25.40.10">
    <property type="entry name" value="Tetratricopeptide repeat domain"/>
    <property type="match status" value="1"/>
</dbReference>
<dbReference type="PROSITE" id="PS50294">
    <property type="entry name" value="WD_REPEATS_REGION"/>
    <property type="match status" value="3"/>
</dbReference>
<organism evidence="6 7">
    <name type="scientific">Malassezia yamatoensis</name>
    <dbReference type="NCBI Taxonomy" id="253288"/>
    <lineage>
        <taxon>Eukaryota</taxon>
        <taxon>Fungi</taxon>
        <taxon>Dikarya</taxon>
        <taxon>Basidiomycota</taxon>
        <taxon>Ustilaginomycotina</taxon>
        <taxon>Malasseziomycetes</taxon>
        <taxon>Malasseziales</taxon>
        <taxon>Malasseziaceae</taxon>
        <taxon>Malassezia</taxon>
    </lineage>
</organism>
<feature type="repeat" description="WD" evidence="3">
    <location>
        <begin position="531"/>
        <end position="562"/>
    </location>
</feature>
<dbReference type="CDD" id="cd00200">
    <property type="entry name" value="WD40"/>
    <property type="match status" value="1"/>
</dbReference>
<protein>
    <recommendedName>
        <fullName evidence="8">Peroxin-5</fullName>
    </recommendedName>
</protein>
<feature type="repeat" description="TPR" evidence="4">
    <location>
        <begin position="1184"/>
        <end position="1217"/>
    </location>
</feature>
<dbReference type="PANTHER" id="PTHR19856:SF0">
    <property type="entry name" value="WD REPEAT-CONTAINING PROTEIN 1"/>
    <property type="match status" value="1"/>
</dbReference>
<dbReference type="InterPro" id="IPR036322">
    <property type="entry name" value="WD40_repeat_dom_sf"/>
</dbReference>
<dbReference type="SUPFAM" id="SSF50978">
    <property type="entry name" value="WD40 repeat-like"/>
    <property type="match status" value="2"/>
</dbReference>
<dbReference type="FunFam" id="2.130.10.10:FF:000102">
    <property type="entry name" value="Actin-interacting protein 1"/>
    <property type="match status" value="1"/>
</dbReference>
<reference evidence="6 7" key="1">
    <citation type="submission" date="2023-03" db="EMBL/GenBank/DDBJ databases">
        <title>Mating type loci evolution in Malassezia.</title>
        <authorList>
            <person name="Coelho M.A."/>
        </authorList>
    </citation>
    <scope>NUCLEOTIDE SEQUENCE [LARGE SCALE GENOMIC DNA]</scope>
    <source>
        <strain evidence="6 7">CBS 9725</strain>
    </source>
</reference>
<dbReference type="SUPFAM" id="SSF48452">
    <property type="entry name" value="TPR-like"/>
    <property type="match status" value="1"/>
</dbReference>
<dbReference type="PROSITE" id="PS50005">
    <property type="entry name" value="TPR"/>
    <property type="match status" value="2"/>
</dbReference>
<dbReference type="PANTHER" id="PTHR19856">
    <property type="entry name" value="WD-REPEATCONTAINING PROTEIN WDR1"/>
    <property type="match status" value="1"/>
</dbReference>
<feature type="repeat" description="WD" evidence="3">
    <location>
        <begin position="484"/>
        <end position="525"/>
    </location>
</feature>
<dbReference type="InterPro" id="IPR015943">
    <property type="entry name" value="WD40/YVTN_repeat-like_dom_sf"/>
</dbReference>
<keyword evidence="4" id="KW-0802">TPR repeat</keyword>
<dbReference type="Pfam" id="PF13181">
    <property type="entry name" value="TPR_8"/>
    <property type="match status" value="1"/>
</dbReference>
<dbReference type="GO" id="GO:0051015">
    <property type="term" value="F:actin filament binding"/>
    <property type="evidence" value="ECO:0007669"/>
    <property type="project" value="TreeGrafter"/>
</dbReference>
<evidence type="ECO:0000313" key="6">
    <source>
        <dbReference type="EMBL" id="WFD00825.1"/>
    </source>
</evidence>
<sequence length="1442" mass="157611">MSLIPLKTYAANPSVKRGFSTKLGVSPKGDRLVYVQGRCVFLRDLEDPAATLVYTGHTHPVTVARISPSGFYAASADTSGSVRVWDLASGSMILKLQTQCLSGAVKDLAWDSESKRIIVVGEGRERFGSAISFDTGSSVGEISGHSKVINAVAIRHQRPFRAVTAGDDLHLVFYTGNPYKFHKTLTGHTRFVQDVQYAPDGTSFASVGSDGQLIVYDGVSGDTLQTVQNAHNGTIYAVHYAPDSQHLVTVGADGFVRVWNGNSCKLVTECDTKSNAVNPVDAQQVGVVWAKPDLIISIGLEGALLCFAVHTDASSPSLQLQKSFIGATNGVSGLAMEPSSKLAAASVDGRVYLFDEASSVQSYPQQSGAPSITGICADLTTTYTIALDDTLTWDSKDAPRIRLSAQPRKVAACGGTQWIANEHGLDVVQNNSVQLVSKEKLDIPEPTAVDVCAQHDSNANTIAVGTSAGSVHLFSSDWQEITTFTNNRSTITALAISPNQQWLAAGDASGKILVYDLQQNQQLRLSQWVFHSGRITALNWSQDSLHCSSASLDTHVYVWSVERPMKHAVYKNAHAGGATGVAWTDSKTLASSGADGIVRTKVASLDSSYTQVSQLPRIALNFSALEEMLGGGAECGPVNPLQQIGKRLGEDRSTQFDSHRGNPQGYQHAPAGFRTARTGNGADLSRFEGGQSEHHAPFHVDQLRNALPAMEKHQFGHSSSIRPQNEAPAMTPAWARDFMQFQPAVRASPSRNHASGSMSIHSEQSQRTNSYVSPHGITSNHHNQPWTSNPPPFAMMHANRSVHHAKNYAPAFQENVQSMNQQQPISSSSWDSAFSAIDVDVQQQTTNHASISDASQQDAVLDKMDADELAETASRLLHSVQDDASNKFQQSEFLNLMRKLRDRQAEVQGTSIVENGKGKSKDAPTQADLDAMIQQKIHTMQQDAPATSSAAPERYASQLDHDRVPDYSDLQEFWAQEDAARAHRDQIASQSQQNAFVGDSGDIQARMREDQDAYRSGAAQFDAAHMDATRSMQDAHSDTLKEDAIAAEFKKWNQLGANVSGTKQNWEEDIMTQSNESQEQHDEDFVGRAWTGTQGAGHAGAQQREWAQLQSDWDQWDAQENPSPRNASDAMNQATFPYEAPTYRFHDANPYLQRTYQHAMHMAPDNADGVLEHEAAVQQDPTKADAWYNLGVRQQENERESQAIAALRKAVGLDPSMKDAWLALAVSYTNENDRNAAMEAISRWISSNSQYADVVQKHASHTDDRPKQLAGLLIAMARSSAADKTLDADVQVALGVLFNSCGEYDKAVDCFTAALHARPDDWLLYNRIGATLSNSGRSRESLKFYQDAIALRPGFARCHFNLSISCLNLKMYQDAAEHAYIALALQHASDQEQTPEELRGAQNRSLWEILRVSLELMQRPDLASKCEARDVDAIRLEEIVPL</sequence>
<keyword evidence="7" id="KW-1185">Reference proteome</keyword>
<dbReference type="Gene3D" id="2.130.10.10">
    <property type="entry name" value="YVTN repeat-like/Quinoprotein amine dehydrogenase"/>
    <property type="match status" value="2"/>
</dbReference>
<dbReference type="PROSITE" id="PS50082">
    <property type="entry name" value="WD_REPEATS_2"/>
    <property type="match status" value="5"/>
</dbReference>
<evidence type="ECO:0000256" key="5">
    <source>
        <dbReference type="SAM" id="MobiDB-lite"/>
    </source>
</evidence>
<keyword evidence="1 3" id="KW-0853">WD repeat</keyword>
<accession>A0AAJ5Z1Y4</accession>
<dbReference type="GO" id="GO:0030042">
    <property type="term" value="P:actin filament depolymerization"/>
    <property type="evidence" value="ECO:0007669"/>
    <property type="project" value="TreeGrafter"/>
</dbReference>
<evidence type="ECO:0000256" key="4">
    <source>
        <dbReference type="PROSITE-ProRule" id="PRU00339"/>
    </source>
</evidence>
<feature type="repeat" description="WD" evidence="3">
    <location>
        <begin position="54"/>
        <end position="95"/>
    </location>
</feature>
<feature type="compositionally biased region" description="Polar residues" evidence="5">
    <location>
        <begin position="749"/>
        <end position="772"/>
    </location>
</feature>
<dbReference type="GO" id="GO:0030864">
    <property type="term" value="C:cortical actin cytoskeleton"/>
    <property type="evidence" value="ECO:0007669"/>
    <property type="project" value="TreeGrafter"/>
</dbReference>
<dbReference type="Proteomes" id="UP001219567">
    <property type="component" value="Chromosome 6"/>
</dbReference>
<dbReference type="InterPro" id="IPR019734">
    <property type="entry name" value="TPR_rpt"/>
</dbReference>
<dbReference type="SMART" id="SM00028">
    <property type="entry name" value="TPR"/>
    <property type="match status" value="5"/>
</dbReference>
<feature type="repeat" description="TPR" evidence="4">
    <location>
        <begin position="1288"/>
        <end position="1321"/>
    </location>
</feature>
<gene>
    <name evidence="6" type="ORF">MYAM1_003578</name>
</gene>
<evidence type="ECO:0000313" key="7">
    <source>
        <dbReference type="Proteomes" id="UP001219567"/>
    </source>
</evidence>
<evidence type="ECO:0000256" key="3">
    <source>
        <dbReference type="PROSITE-ProRule" id="PRU00221"/>
    </source>
</evidence>
<evidence type="ECO:0000256" key="2">
    <source>
        <dbReference type="ARBA" id="ARBA00022737"/>
    </source>
</evidence>
<feature type="repeat" description="WD" evidence="3">
    <location>
        <begin position="228"/>
        <end position="269"/>
    </location>
</feature>
<evidence type="ECO:0000256" key="1">
    <source>
        <dbReference type="ARBA" id="ARBA00022574"/>
    </source>
</evidence>
<dbReference type="SMART" id="SM00320">
    <property type="entry name" value="WD40"/>
    <property type="match status" value="9"/>
</dbReference>
<name>A0AAJ5Z1Y4_9BASI</name>
<evidence type="ECO:0008006" key="8">
    <source>
        <dbReference type="Google" id="ProtNLM"/>
    </source>
</evidence>
<feature type="region of interest" description="Disordered" evidence="5">
    <location>
        <begin position="746"/>
        <end position="772"/>
    </location>
</feature>